<dbReference type="Gene3D" id="1.10.10.10">
    <property type="entry name" value="Winged helix-like DNA-binding domain superfamily/Winged helix DNA-binding domain"/>
    <property type="match status" value="1"/>
</dbReference>
<dbReference type="EMBL" id="SOHH01000106">
    <property type="protein sequence ID" value="TFD72856.1"/>
    <property type="molecule type" value="Genomic_DNA"/>
</dbReference>
<name>A0A4R9AYB2_9MICO</name>
<keyword evidence="2" id="KW-1185">Reference proteome</keyword>
<comment type="caution">
    <text evidence="1">The sequence shown here is derived from an EMBL/GenBank/DDBJ whole genome shotgun (WGS) entry which is preliminary data.</text>
</comment>
<dbReference type="RefSeq" id="WP_134524862.1">
    <property type="nucleotide sequence ID" value="NZ_SOHH01000106.1"/>
</dbReference>
<accession>A0A4R9AYB2</accession>
<gene>
    <name evidence="1" type="ORF">E3T48_15160</name>
</gene>
<organism evidence="1 2">
    <name type="scientific">Cryobacterium fucosi</name>
    <dbReference type="NCBI Taxonomy" id="1259157"/>
    <lineage>
        <taxon>Bacteria</taxon>
        <taxon>Bacillati</taxon>
        <taxon>Actinomycetota</taxon>
        <taxon>Actinomycetes</taxon>
        <taxon>Micrococcales</taxon>
        <taxon>Microbacteriaceae</taxon>
        <taxon>Cryobacterium</taxon>
    </lineage>
</organism>
<protein>
    <submittedName>
        <fullName evidence="1">PadR family transcriptional regulator</fullName>
    </submittedName>
</protein>
<proteinExistence type="predicted"/>
<evidence type="ECO:0000313" key="2">
    <source>
        <dbReference type="Proteomes" id="UP000298313"/>
    </source>
</evidence>
<dbReference type="SUPFAM" id="SSF46785">
    <property type="entry name" value="Winged helix' DNA-binding domain"/>
    <property type="match status" value="1"/>
</dbReference>
<dbReference type="InterPro" id="IPR036388">
    <property type="entry name" value="WH-like_DNA-bd_sf"/>
</dbReference>
<sequence length="169" mass="18426">MLGPQTLYDLNKHCAAGISLFYRPSLGGLSSATNGLLAKRFVEFTESVANGRSKKTYRLTIVGRSAFLAWMKEPIAGGNLEVIALTKVYFLGLIPDPAGRQAILADIVRRVESDAAELDELSASLDGLTIPAEHSAVFHYQRLTLDYGIGAHGFGLAWFRELLDDELRG</sequence>
<reference evidence="1 2" key="1">
    <citation type="submission" date="2019-03" db="EMBL/GenBank/DDBJ databases">
        <title>Genomics of glacier-inhabiting Cryobacterium strains.</title>
        <authorList>
            <person name="Liu Q."/>
            <person name="Xin Y.-H."/>
        </authorList>
    </citation>
    <scope>NUCLEOTIDE SEQUENCE [LARGE SCALE GENOMIC DNA]</scope>
    <source>
        <strain evidence="1 2">Hh4</strain>
    </source>
</reference>
<dbReference type="Proteomes" id="UP000298313">
    <property type="component" value="Unassembled WGS sequence"/>
</dbReference>
<evidence type="ECO:0000313" key="1">
    <source>
        <dbReference type="EMBL" id="TFD72856.1"/>
    </source>
</evidence>
<dbReference type="InterPro" id="IPR036390">
    <property type="entry name" value="WH_DNA-bd_sf"/>
</dbReference>
<dbReference type="AlphaFoldDB" id="A0A4R9AYB2"/>
<dbReference type="OrthoDB" id="3186544at2"/>